<sequence>MPATIHALRFFFFAAAAAVAARTKAFMSFDEYLREHNHRITKGTEEYARRKEIFYRNLQEIDEHNKRGLSYKKGITPFTHLTAEEFADPGGSNTIAGCHWVDEGPYNLGLYDYNGTTLPDAIDWREEGAVTSVKKQGICGSCWAFAATGALEGAYKIKTGTLEDLSVSELLDCTLFKDEYTLLGCFGGITESAYDYIAMHGLTSYEDYPYAPSWLGHNCTANKSEDVVKPNQLKGYKWIRPHDVDAMKEALTFGPITVALDGYGEAFNNYKSGIIRADDCGKQLNHAVVVVGCGREDEEEYWIVKSSWGPKWGLDGYIHVSTNTTGQPDGTRQLNNTKTSYPSPYPTAV</sequence>
<keyword evidence="2" id="KW-0865">Zymogen</keyword>
<dbReference type="SMART" id="SM00848">
    <property type="entry name" value="Inhibitor_I29"/>
    <property type="match status" value="1"/>
</dbReference>
<dbReference type="Proteomes" id="UP000541610">
    <property type="component" value="Unassembled WGS sequence"/>
</dbReference>
<evidence type="ECO:0000256" key="2">
    <source>
        <dbReference type="ARBA" id="ARBA00023145"/>
    </source>
</evidence>
<evidence type="ECO:0000313" key="9">
    <source>
        <dbReference type="Proteomes" id="UP000541610"/>
    </source>
</evidence>
<dbReference type="InterPro" id="IPR000668">
    <property type="entry name" value="Peptidase_C1A_C"/>
</dbReference>
<dbReference type="InterPro" id="IPR000169">
    <property type="entry name" value="Pept_cys_AS"/>
</dbReference>
<evidence type="ECO:0000259" key="7">
    <source>
        <dbReference type="SMART" id="SM00848"/>
    </source>
</evidence>
<keyword evidence="5" id="KW-0732">Signal</keyword>
<dbReference type="SMART" id="SM00645">
    <property type="entry name" value="Pept_C1"/>
    <property type="match status" value="1"/>
</dbReference>
<dbReference type="InterPro" id="IPR039417">
    <property type="entry name" value="Peptidase_C1A_papain-like"/>
</dbReference>
<dbReference type="PROSITE" id="PS00639">
    <property type="entry name" value="THIOL_PROTEASE_HIS"/>
    <property type="match status" value="1"/>
</dbReference>
<feature type="region of interest" description="Disordered" evidence="4">
    <location>
        <begin position="324"/>
        <end position="349"/>
    </location>
</feature>
<evidence type="ECO:0000259" key="6">
    <source>
        <dbReference type="SMART" id="SM00645"/>
    </source>
</evidence>
<reference evidence="8 9" key="1">
    <citation type="submission" date="2020-04" db="EMBL/GenBank/DDBJ databases">
        <title>Perkinsus olseni comparative genomics.</title>
        <authorList>
            <person name="Bogema D.R."/>
        </authorList>
    </citation>
    <scope>NUCLEOTIDE SEQUENCE [LARGE SCALE GENOMIC DNA]</scope>
    <source>
        <strain evidence="8">00978-12</strain>
    </source>
</reference>
<dbReference type="PANTHER" id="PTHR12411">
    <property type="entry name" value="CYSTEINE PROTEASE FAMILY C1-RELATED"/>
    <property type="match status" value="1"/>
</dbReference>
<keyword evidence="3" id="KW-1015">Disulfide bond</keyword>
<dbReference type="SUPFAM" id="SSF54001">
    <property type="entry name" value="Cysteine proteinases"/>
    <property type="match status" value="1"/>
</dbReference>
<feature type="compositionally biased region" description="Polar residues" evidence="4">
    <location>
        <begin position="324"/>
        <end position="342"/>
    </location>
</feature>
<dbReference type="PROSITE" id="PS00139">
    <property type="entry name" value="THIOL_PROTEASE_CYS"/>
    <property type="match status" value="1"/>
</dbReference>
<dbReference type="Gene3D" id="3.90.70.10">
    <property type="entry name" value="Cysteine proteinases"/>
    <property type="match status" value="1"/>
</dbReference>
<feature type="domain" description="Peptidase C1A papain C-terminal" evidence="6">
    <location>
        <begin position="118"/>
        <end position="343"/>
    </location>
</feature>
<evidence type="ECO:0000256" key="3">
    <source>
        <dbReference type="ARBA" id="ARBA00023157"/>
    </source>
</evidence>
<dbReference type="InterPro" id="IPR013201">
    <property type="entry name" value="Prot_inhib_I29"/>
</dbReference>
<accession>A0A7J6NSG9</accession>
<proteinExistence type="inferred from homology"/>
<evidence type="ECO:0008006" key="10">
    <source>
        <dbReference type="Google" id="ProtNLM"/>
    </source>
</evidence>
<dbReference type="PRINTS" id="PR00705">
    <property type="entry name" value="PAPAIN"/>
</dbReference>
<dbReference type="GO" id="GO:0008234">
    <property type="term" value="F:cysteine-type peptidase activity"/>
    <property type="evidence" value="ECO:0007669"/>
    <property type="project" value="InterPro"/>
</dbReference>
<comment type="similarity">
    <text evidence="1">Belongs to the peptidase C1 family.</text>
</comment>
<feature type="domain" description="Cathepsin propeptide inhibitor" evidence="7">
    <location>
        <begin position="29"/>
        <end position="86"/>
    </location>
</feature>
<name>A0A7J6NSG9_PEROL</name>
<organism evidence="8 9">
    <name type="scientific">Perkinsus olseni</name>
    <name type="common">Perkinsus atlanticus</name>
    <dbReference type="NCBI Taxonomy" id="32597"/>
    <lineage>
        <taxon>Eukaryota</taxon>
        <taxon>Sar</taxon>
        <taxon>Alveolata</taxon>
        <taxon>Perkinsozoa</taxon>
        <taxon>Perkinsea</taxon>
        <taxon>Perkinsida</taxon>
        <taxon>Perkinsidae</taxon>
        <taxon>Perkinsus</taxon>
    </lineage>
</organism>
<evidence type="ECO:0000313" key="8">
    <source>
        <dbReference type="EMBL" id="KAF4686550.1"/>
    </source>
</evidence>
<evidence type="ECO:0000256" key="1">
    <source>
        <dbReference type="ARBA" id="ARBA00008455"/>
    </source>
</evidence>
<protein>
    <recommendedName>
        <fullName evidence="10">Cysteine protease</fullName>
    </recommendedName>
</protein>
<dbReference type="InterPro" id="IPR025660">
    <property type="entry name" value="Pept_his_AS"/>
</dbReference>
<dbReference type="GO" id="GO:0006508">
    <property type="term" value="P:proteolysis"/>
    <property type="evidence" value="ECO:0007669"/>
    <property type="project" value="InterPro"/>
</dbReference>
<dbReference type="OrthoDB" id="190265at2759"/>
<evidence type="ECO:0000256" key="5">
    <source>
        <dbReference type="SAM" id="SignalP"/>
    </source>
</evidence>
<comment type="caution">
    <text evidence="8">The sequence shown here is derived from an EMBL/GenBank/DDBJ whole genome shotgun (WGS) entry which is preliminary data.</text>
</comment>
<dbReference type="InterPro" id="IPR038765">
    <property type="entry name" value="Papain-like_cys_pep_sf"/>
</dbReference>
<dbReference type="EMBL" id="JABANP010000217">
    <property type="protein sequence ID" value="KAF4686550.1"/>
    <property type="molecule type" value="Genomic_DNA"/>
</dbReference>
<gene>
    <name evidence="8" type="ORF">FOZ60_005057</name>
</gene>
<dbReference type="Pfam" id="PF08246">
    <property type="entry name" value="Inhibitor_I29"/>
    <property type="match status" value="1"/>
</dbReference>
<dbReference type="CDD" id="cd02248">
    <property type="entry name" value="Peptidase_C1A"/>
    <property type="match status" value="1"/>
</dbReference>
<dbReference type="InterPro" id="IPR013128">
    <property type="entry name" value="Peptidase_C1A"/>
</dbReference>
<feature type="chain" id="PRO_5029896286" description="Cysteine protease" evidence="5">
    <location>
        <begin position="21"/>
        <end position="349"/>
    </location>
</feature>
<dbReference type="AlphaFoldDB" id="A0A7J6NSG9"/>
<feature type="signal peptide" evidence="5">
    <location>
        <begin position="1"/>
        <end position="20"/>
    </location>
</feature>
<dbReference type="Pfam" id="PF00112">
    <property type="entry name" value="Peptidase_C1"/>
    <property type="match status" value="1"/>
</dbReference>
<evidence type="ECO:0000256" key="4">
    <source>
        <dbReference type="SAM" id="MobiDB-lite"/>
    </source>
</evidence>